<evidence type="ECO:0000313" key="4">
    <source>
        <dbReference type="EMBL" id="KAK7301557.1"/>
    </source>
</evidence>
<evidence type="ECO:0000256" key="3">
    <source>
        <dbReference type="RuleBase" id="RU000363"/>
    </source>
</evidence>
<reference evidence="4 5" key="1">
    <citation type="submission" date="2024-01" db="EMBL/GenBank/DDBJ databases">
        <title>The genomes of 5 underutilized Papilionoideae crops provide insights into root nodulation and disease resistance.</title>
        <authorList>
            <person name="Yuan L."/>
        </authorList>
    </citation>
    <scope>NUCLEOTIDE SEQUENCE [LARGE SCALE GENOMIC DNA]</scope>
    <source>
        <strain evidence="4">LY-2023</strain>
        <tissue evidence="4">Leaf</tissue>
    </source>
</reference>
<dbReference type="PANTHER" id="PTHR24320">
    <property type="entry name" value="RETINOL DEHYDROGENASE"/>
    <property type="match status" value="1"/>
</dbReference>
<dbReference type="PRINTS" id="PR00080">
    <property type="entry name" value="SDRFAMILY"/>
</dbReference>
<comment type="similarity">
    <text evidence="1 3">Belongs to the short-chain dehydrogenases/reductases (SDR) family.</text>
</comment>
<dbReference type="Pfam" id="PF00106">
    <property type="entry name" value="adh_short"/>
    <property type="match status" value="1"/>
</dbReference>
<dbReference type="InterPro" id="IPR002347">
    <property type="entry name" value="SDR_fam"/>
</dbReference>
<dbReference type="GO" id="GO:0016491">
    <property type="term" value="F:oxidoreductase activity"/>
    <property type="evidence" value="ECO:0007669"/>
    <property type="project" value="UniProtKB-KW"/>
</dbReference>
<evidence type="ECO:0000313" key="5">
    <source>
        <dbReference type="Proteomes" id="UP001359559"/>
    </source>
</evidence>
<evidence type="ECO:0000256" key="1">
    <source>
        <dbReference type="ARBA" id="ARBA00006484"/>
    </source>
</evidence>
<dbReference type="PRINTS" id="PR00081">
    <property type="entry name" value="GDHRDH"/>
</dbReference>
<dbReference type="InterPro" id="IPR036291">
    <property type="entry name" value="NAD(P)-bd_dom_sf"/>
</dbReference>
<comment type="caution">
    <text evidence="4">The sequence shown here is derived from an EMBL/GenBank/DDBJ whole genome shotgun (WGS) entry which is preliminary data.</text>
</comment>
<proteinExistence type="inferred from homology"/>
<evidence type="ECO:0000256" key="2">
    <source>
        <dbReference type="ARBA" id="ARBA00023002"/>
    </source>
</evidence>
<evidence type="ECO:0008006" key="6">
    <source>
        <dbReference type="Google" id="ProtNLM"/>
    </source>
</evidence>
<gene>
    <name evidence="4" type="ORF">RJT34_12424</name>
</gene>
<keyword evidence="2" id="KW-0560">Oxidoreductase</keyword>
<dbReference type="CDD" id="cd05327">
    <property type="entry name" value="retinol-DH_like_SDR_c_like"/>
    <property type="match status" value="1"/>
</dbReference>
<dbReference type="AlphaFoldDB" id="A0AAN9JM03"/>
<dbReference type="EMBL" id="JAYKXN010000003">
    <property type="protein sequence ID" value="KAK7301557.1"/>
    <property type="molecule type" value="Genomic_DNA"/>
</dbReference>
<organism evidence="4 5">
    <name type="scientific">Clitoria ternatea</name>
    <name type="common">Butterfly pea</name>
    <dbReference type="NCBI Taxonomy" id="43366"/>
    <lineage>
        <taxon>Eukaryota</taxon>
        <taxon>Viridiplantae</taxon>
        <taxon>Streptophyta</taxon>
        <taxon>Embryophyta</taxon>
        <taxon>Tracheophyta</taxon>
        <taxon>Spermatophyta</taxon>
        <taxon>Magnoliopsida</taxon>
        <taxon>eudicotyledons</taxon>
        <taxon>Gunneridae</taxon>
        <taxon>Pentapetalae</taxon>
        <taxon>rosids</taxon>
        <taxon>fabids</taxon>
        <taxon>Fabales</taxon>
        <taxon>Fabaceae</taxon>
        <taxon>Papilionoideae</taxon>
        <taxon>50 kb inversion clade</taxon>
        <taxon>NPAAA clade</taxon>
        <taxon>indigoferoid/millettioid clade</taxon>
        <taxon>Phaseoleae</taxon>
        <taxon>Clitoria</taxon>
    </lineage>
</organism>
<keyword evidence="5" id="KW-1185">Reference proteome</keyword>
<name>A0AAN9JM03_CLITE</name>
<sequence>MCYHSTLNFNIVKQERKPMKATLRYLAGIAGPSGFGSNSTAEQVTQHSSLFLHSALTALITGGSSGIGAETARVLAKRGVRVVIGARDMKKAKEVRKSIQKETPNAEVILLELDLSSFASVQTFCSQFLALQLPLNILINNAGVFSQNLEFSQDKIEITFATNYLGHFLLTEILLDKMIETAEKTGIEGRIINVSSVIHSWVKRGGFRFNDILSGKRYNGTRAYAQSKLANILHVKEIARQLKARNARVTINAVHPGIVKTGIIRAHKGLLTDSLFFIASKLLKTTSQGASTTCYVAVSPKTEGISGKYFKDCNESNCSSLANDESEAQKLWNNTHALLHKRLRQARI</sequence>
<accession>A0AAN9JM03</accession>
<protein>
    <recommendedName>
        <fullName evidence="6">Short-chain dehydrogenase TIC 32, chloroplastic-like</fullName>
    </recommendedName>
</protein>
<dbReference type="Gene3D" id="3.40.50.720">
    <property type="entry name" value="NAD(P)-binding Rossmann-like Domain"/>
    <property type="match status" value="1"/>
</dbReference>
<dbReference type="SUPFAM" id="SSF51735">
    <property type="entry name" value="NAD(P)-binding Rossmann-fold domains"/>
    <property type="match status" value="1"/>
</dbReference>
<dbReference type="Proteomes" id="UP001359559">
    <property type="component" value="Unassembled WGS sequence"/>
</dbReference>
<dbReference type="PANTHER" id="PTHR24320:SF198">
    <property type="entry name" value="NAD(P)-BINDING ROSSMANN-FOLD SUPERFAMILY PROTEIN"/>
    <property type="match status" value="1"/>
</dbReference>